<dbReference type="CDD" id="cd00093">
    <property type="entry name" value="HTH_XRE"/>
    <property type="match status" value="1"/>
</dbReference>
<comment type="caution">
    <text evidence="2">The sequence shown here is derived from an EMBL/GenBank/DDBJ whole genome shotgun (WGS) entry which is preliminary data.</text>
</comment>
<dbReference type="Proteomes" id="UP000029733">
    <property type="component" value="Unassembled WGS sequence"/>
</dbReference>
<dbReference type="PROSITE" id="PS50943">
    <property type="entry name" value="HTH_CROC1"/>
    <property type="match status" value="1"/>
</dbReference>
<evidence type="ECO:0000313" key="3">
    <source>
        <dbReference type="Proteomes" id="UP000029733"/>
    </source>
</evidence>
<dbReference type="AlphaFoldDB" id="A0A4U8TBK6"/>
<dbReference type="GO" id="GO:0003677">
    <property type="term" value="F:DNA binding"/>
    <property type="evidence" value="ECO:0007669"/>
    <property type="project" value="InterPro"/>
</dbReference>
<evidence type="ECO:0000259" key="1">
    <source>
        <dbReference type="PROSITE" id="PS50943"/>
    </source>
</evidence>
<organism evidence="2 3">
    <name type="scientific">Helicobacter jaachi</name>
    <dbReference type="NCBI Taxonomy" id="1677920"/>
    <lineage>
        <taxon>Bacteria</taxon>
        <taxon>Pseudomonadati</taxon>
        <taxon>Campylobacterota</taxon>
        <taxon>Epsilonproteobacteria</taxon>
        <taxon>Campylobacterales</taxon>
        <taxon>Helicobacteraceae</taxon>
        <taxon>Helicobacter</taxon>
    </lineage>
</organism>
<proteinExistence type="predicted"/>
<protein>
    <submittedName>
        <fullName evidence="2">XRE family transcriptional regulator</fullName>
    </submittedName>
</protein>
<accession>A0A4U8TBK6</accession>
<gene>
    <name evidence="2" type="ORF">LS71_000740</name>
</gene>
<sequence length="90" mass="10381">MEKSEQDYLDAIVLHIKLLRKKRHISQLELAHILGHKSPNYIAKIETRKQGANYNLHHLYAIAKAFELEPSELLPTLEEARALIESKACH</sequence>
<dbReference type="RefSeq" id="WP_052057998.1">
    <property type="nucleotide sequence ID" value="NZ_JRPR02000001.1"/>
</dbReference>
<dbReference type="SUPFAM" id="SSF47413">
    <property type="entry name" value="lambda repressor-like DNA-binding domains"/>
    <property type="match status" value="1"/>
</dbReference>
<dbReference type="OrthoDB" id="5360811at2"/>
<dbReference type="SMART" id="SM00530">
    <property type="entry name" value="HTH_XRE"/>
    <property type="match status" value="1"/>
</dbReference>
<feature type="domain" description="HTH cro/C1-type" evidence="1">
    <location>
        <begin position="16"/>
        <end position="73"/>
    </location>
</feature>
<dbReference type="InterPro" id="IPR010982">
    <property type="entry name" value="Lambda_DNA-bd_dom_sf"/>
</dbReference>
<evidence type="ECO:0000313" key="2">
    <source>
        <dbReference type="EMBL" id="TLD97316.1"/>
    </source>
</evidence>
<dbReference type="Pfam" id="PF01381">
    <property type="entry name" value="HTH_3"/>
    <property type="match status" value="1"/>
</dbReference>
<name>A0A4U8TBK6_9HELI</name>
<reference evidence="2 3" key="1">
    <citation type="journal article" date="2014" name="Genome Announc.">
        <title>Draft genome sequences of eight enterohepatic helicobacter species isolated from both laboratory and wild rodents.</title>
        <authorList>
            <person name="Sheh A."/>
            <person name="Shen Z."/>
            <person name="Fox J.G."/>
        </authorList>
    </citation>
    <scope>NUCLEOTIDE SEQUENCE [LARGE SCALE GENOMIC DNA]</scope>
    <source>
        <strain evidence="2 3">MIT 09-6949</strain>
    </source>
</reference>
<dbReference type="Gene3D" id="1.10.260.40">
    <property type="entry name" value="lambda repressor-like DNA-binding domains"/>
    <property type="match status" value="1"/>
</dbReference>
<keyword evidence="3" id="KW-1185">Reference proteome</keyword>
<dbReference type="InterPro" id="IPR001387">
    <property type="entry name" value="Cro/C1-type_HTH"/>
</dbReference>
<dbReference type="EMBL" id="JRPR02000001">
    <property type="protein sequence ID" value="TLD97316.1"/>
    <property type="molecule type" value="Genomic_DNA"/>
</dbReference>